<feature type="signal peptide" evidence="1">
    <location>
        <begin position="1"/>
        <end position="17"/>
    </location>
</feature>
<organism evidence="2 3">
    <name type="scientific">Brachionus calyciflorus</name>
    <dbReference type="NCBI Taxonomy" id="104777"/>
    <lineage>
        <taxon>Eukaryota</taxon>
        <taxon>Metazoa</taxon>
        <taxon>Spiralia</taxon>
        <taxon>Gnathifera</taxon>
        <taxon>Rotifera</taxon>
        <taxon>Eurotatoria</taxon>
        <taxon>Monogononta</taxon>
        <taxon>Pseudotrocha</taxon>
        <taxon>Ploima</taxon>
        <taxon>Brachionidae</taxon>
        <taxon>Brachionus</taxon>
    </lineage>
</organism>
<feature type="chain" id="PRO_5032902754" evidence="1">
    <location>
        <begin position="18"/>
        <end position="296"/>
    </location>
</feature>
<protein>
    <submittedName>
        <fullName evidence="2">Uncharacterized protein</fullName>
    </submittedName>
</protein>
<keyword evidence="1" id="KW-0732">Signal</keyword>
<gene>
    <name evidence="2" type="ORF">OXX778_LOCUS96</name>
</gene>
<reference evidence="2" key="1">
    <citation type="submission" date="2021-02" db="EMBL/GenBank/DDBJ databases">
        <authorList>
            <person name="Nowell W R."/>
        </authorList>
    </citation>
    <scope>NUCLEOTIDE SEQUENCE</scope>
    <source>
        <strain evidence="2">Ploen Becks lab</strain>
    </source>
</reference>
<keyword evidence="3" id="KW-1185">Reference proteome</keyword>
<name>A0A813M292_9BILA</name>
<proteinExistence type="predicted"/>
<comment type="caution">
    <text evidence="2">The sequence shown here is derived from an EMBL/GenBank/DDBJ whole genome shotgun (WGS) entry which is preliminary data.</text>
</comment>
<evidence type="ECO:0000256" key="1">
    <source>
        <dbReference type="SAM" id="SignalP"/>
    </source>
</evidence>
<dbReference type="AlphaFoldDB" id="A0A813M292"/>
<dbReference type="Proteomes" id="UP000663879">
    <property type="component" value="Unassembled WGS sequence"/>
</dbReference>
<sequence>MKTIVLIILVQLGIGTCLFIRDIPDVVFLKDLEVLSQISNSYADNFKISLNEFNKNLKAEFVKVSNYGLPIVSYFSNGHLEDINLKKNHQTYRDQNGRGFATLFSKDGQVRMCARFYDDDTESNYYDIIPGNNRNKQGHFLHKRILDTKTNTKNGLPSPSSAKELKVKAETVSFFGDELHPPKKNFRQLSKENIIKPNVARAVNGIPLNIDVEILAVADPTIYNDHKMLVNTEDEMTIFEQIGIYYAHVFNGTSIVPTVNQEDLLPMGLNVELDKYVREAFVQYKATASNISLQLF</sequence>
<dbReference type="EMBL" id="CAJNOC010000004">
    <property type="protein sequence ID" value="CAF0703873.1"/>
    <property type="molecule type" value="Genomic_DNA"/>
</dbReference>
<accession>A0A813M292</accession>
<evidence type="ECO:0000313" key="3">
    <source>
        <dbReference type="Proteomes" id="UP000663879"/>
    </source>
</evidence>
<evidence type="ECO:0000313" key="2">
    <source>
        <dbReference type="EMBL" id="CAF0703873.1"/>
    </source>
</evidence>